<evidence type="ECO:0000259" key="1">
    <source>
        <dbReference type="Pfam" id="PF00462"/>
    </source>
</evidence>
<gene>
    <name evidence="2" type="ORF">JOC94_000789</name>
</gene>
<comment type="caution">
    <text evidence="2">The sequence shown here is derived from an EMBL/GenBank/DDBJ whole genome shotgun (WGS) entry which is preliminary data.</text>
</comment>
<sequence length="91" mass="10210">MNSTITVFINPACGPCNALKDWLKKKGISFIEKDIINDEGVAREFREAGGMYTPTSFVEVGEEKIEIIGADFGKFEKIIKNIGLRRRVKCL</sequence>
<keyword evidence="3" id="KW-1185">Reference proteome</keyword>
<accession>A0ABS2R2L4</accession>
<dbReference type="InterPro" id="IPR036249">
    <property type="entry name" value="Thioredoxin-like_sf"/>
</dbReference>
<dbReference type="Proteomes" id="UP000823485">
    <property type="component" value="Unassembled WGS sequence"/>
</dbReference>
<proteinExistence type="predicted"/>
<dbReference type="InterPro" id="IPR002109">
    <property type="entry name" value="Glutaredoxin"/>
</dbReference>
<dbReference type="Pfam" id="PF00462">
    <property type="entry name" value="Glutaredoxin"/>
    <property type="match status" value="1"/>
</dbReference>
<evidence type="ECO:0000313" key="3">
    <source>
        <dbReference type="Proteomes" id="UP000823485"/>
    </source>
</evidence>
<dbReference type="SUPFAM" id="SSF52833">
    <property type="entry name" value="Thioredoxin-like"/>
    <property type="match status" value="1"/>
</dbReference>
<dbReference type="RefSeq" id="WP_077113957.1">
    <property type="nucleotide sequence ID" value="NZ_JAFBFH010000004.1"/>
</dbReference>
<reference evidence="2 3" key="1">
    <citation type="submission" date="2021-01" db="EMBL/GenBank/DDBJ databases">
        <title>Genomic Encyclopedia of Type Strains, Phase IV (KMG-IV): sequencing the most valuable type-strain genomes for metagenomic binning, comparative biology and taxonomic classification.</title>
        <authorList>
            <person name="Goeker M."/>
        </authorList>
    </citation>
    <scope>NUCLEOTIDE SEQUENCE [LARGE SCALE GENOMIC DNA]</scope>
    <source>
        <strain evidence="2 3">DSM 105453</strain>
    </source>
</reference>
<dbReference type="PROSITE" id="PS51354">
    <property type="entry name" value="GLUTAREDOXIN_2"/>
    <property type="match status" value="1"/>
</dbReference>
<evidence type="ECO:0000313" key="2">
    <source>
        <dbReference type="EMBL" id="MBM7713819.1"/>
    </source>
</evidence>
<feature type="domain" description="Glutaredoxin" evidence="1">
    <location>
        <begin position="5"/>
        <end position="55"/>
    </location>
</feature>
<protein>
    <submittedName>
        <fullName evidence="2">Glutaredoxin</fullName>
    </submittedName>
</protein>
<name>A0ABS2R2L4_9BACI</name>
<dbReference type="Gene3D" id="3.40.30.10">
    <property type="entry name" value="Glutaredoxin"/>
    <property type="match status" value="1"/>
</dbReference>
<organism evidence="2 3">
    <name type="scientific">Siminovitchia thermophila</name>
    <dbReference type="NCBI Taxonomy" id="1245522"/>
    <lineage>
        <taxon>Bacteria</taxon>
        <taxon>Bacillati</taxon>
        <taxon>Bacillota</taxon>
        <taxon>Bacilli</taxon>
        <taxon>Bacillales</taxon>
        <taxon>Bacillaceae</taxon>
        <taxon>Siminovitchia</taxon>
    </lineage>
</organism>
<dbReference type="EMBL" id="JAFBFH010000004">
    <property type="protein sequence ID" value="MBM7713819.1"/>
    <property type="molecule type" value="Genomic_DNA"/>
</dbReference>